<sequence>MKQLAKHIIAVANKHYLPITNLQLQKIMYFSVKKSLKEKLIPFGKIEELNQEPFFVWRYGPVSKAVYNHYHVYGAAAIVELNDEVAEFNCLNSYILELLRTNVFTLIKQTHKEKFWLENQVNIDGWRSNVIYPLEVITK</sequence>
<dbReference type="EMBL" id="JAAMFK010000006">
    <property type="protein sequence ID" value="MBS9338989.1"/>
    <property type="molecule type" value="Genomic_DNA"/>
</dbReference>
<dbReference type="Proteomes" id="UP001519504">
    <property type="component" value="Unassembled WGS sequence"/>
</dbReference>
<protein>
    <recommendedName>
        <fullName evidence="3">Antitoxin SocA-like Panacea domain-containing protein</fullName>
    </recommendedName>
</protein>
<proteinExistence type="predicted"/>
<organism evidence="1 2">
    <name type="scientific">Fructobacillus broussonetiae</name>
    <dbReference type="NCBI Taxonomy" id="2713173"/>
    <lineage>
        <taxon>Bacteria</taxon>
        <taxon>Bacillati</taxon>
        <taxon>Bacillota</taxon>
        <taxon>Bacilli</taxon>
        <taxon>Lactobacillales</taxon>
        <taxon>Lactobacillaceae</taxon>
        <taxon>Fructobacillus</taxon>
    </lineage>
</organism>
<evidence type="ECO:0008006" key="3">
    <source>
        <dbReference type="Google" id="ProtNLM"/>
    </source>
</evidence>
<reference evidence="1 2" key="1">
    <citation type="submission" date="2020-02" db="EMBL/GenBank/DDBJ databases">
        <title>Fructobacillus sp. isolated from paper mulberry of Taiwan.</title>
        <authorList>
            <person name="Lin S.-T."/>
        </authorList>
    </citation>
    <scope>NUCLEOTIDE SEQUENCE [LARGE SCALE GENOMIC DNA]</scope>
    <source>
        <strain evidence="1 2">M2-14</strain>
    </source>
</reference>
<keyword evidence="2" id="KW-1185">Reference proteome</keyword>
<evidence type="ECO:0000313" key="1">
    <source>
        <dbReference type="EMBL" id="MBS9338989.1"/>
    </source>
</evidence>
<accession>A0ABS5R0L4</accession>
<gene>
    <name evidence="1" type="ORF">G6R29_05065</name>
</gene>
<comment type="caution">
    <text evidence="1">The sequence shown here is derived from an EMBL/GenBank/DDBJ whole genome shotgun (WGS) entry which is preliminary data.</text>
</comment>
<dbReference type="RefSeq" id="WP_213809274.1">
    <property type="nucleotide sequence ID" value="NZ_JAAMFK010000006.1"/>
</dbReference>
<name>A0ABS5R0L4_9LACO</name>
<evidence type="ECO:0000313" key="2">
    <source>
        <dbReference type="Proteomes" id="UP001519504"/>
    </source>
</evidence>